<evidence type="ECO:0000313" key="1">
    <source>
        <dbReference type="EMBL" id="TLP97026.1"/>
    </source>
</evidence>
<proteinExistence type="predicted"/>
<gene>
    <name evidence="1" type="ORF">FEF26_07945</name>
</gene>
<protein>
    <submittedName>
        <fullName evidence="1">DUF2267 domain-containing protein</fullName>
    </submittedName>
</protein>
<comment type="caution">
    <text evidence="1">The sequence shown here is derived from an EMBL/GenBank/DDBJ whole genome shotgun (WGS) entry which is preliminary data.</text>
</comment>
<dbReference type="OrthoDB" id="4964516at2"/>
<accession>A0A5R9BAL6</accession>
<dbReference type="AlphaFoldDB" id="A0A5R9BAL6"/>
<organism evidence="1 2">
    <name type="scientific">Nesterenkonia salmonea</name>
    <dbReference type="NCBI Taxonomy" id="1804987"/>
    <lineage>
        <taxon>Bacteria</taxon>
        <taxon>Bacillati</taxon>
        <taxon>Actinomycetota</taxon>
        <taxon>Actinomycetes</taxon>
        <taxon>Micrococcales</taxon>
        <taxon>Micrococcaceae</taxon>
        <taxon>Nesterenkonia</taxon>
    </lineage>
</organism>
<dbReference type="Pfam" id="PF10025">
    <property type="entry name" value="DUF2267"/>
    <property type="match status" value="1"/>
</dbReference>
<dbReference type="RefSeq" id="WP_138253010.1">
    <property type="nucleotide sequence ID" value="NZ_VAVZ01000019.1"/>
</dbReference>
<sequence>MQTEEIDTIIKERAELESTEAAHEAGTAVLAELSRLNIGSEAREIAAQLPEEYKGALASGEAAEDLTRDTLLGRIESALDLDREAATRVTHATISVIADAVTPGERTSFVNALPEDISGLAVWS</sequence>
<dbReference type="InterPro" id="IPR018727">
    <property type="entry name" value="DUF2267"/>
</dbReference>
<dbReference type="EMBL" id="VAVZ01000019">
    <property type="protein sequence ID" value="TLP97026.1"/>
    <property type="molecule type" value="Genomic_DNA"/>
</dbReference>
<dbReference type="Proteomes" id="UP000310458">
    <property type="component" value="Unassembled WGS sequence"/>
</dbReference>
<name>A0A5R9BAL6_9MICC</name>
<evidence type="ECO:0000313" key="2">
    <source>
        <dbReference type="Proteomes" id="UP000310458"/>
    </source>
</evidence>
<keyword evidence="2" id="KW-1185">Reference proteome</keyword>
<reference evidence="1 2" key="1">
    <citation type="submission" date="2019-05" db="EMBL/GenBank/DDBJ databases">
        <title>Nesterenkonia sp. GY074 isolated from the Southern Atlantic Ocean.</title>
        <authorList>
            <person name="Zhang G."/>
        </authorList>
    </citation>
    <scope>NUCLEOTIDE SEQUENCE [LARGE SCALE GENOMIC DNA]</scope>
    <source>
        <strain evidence="1 2">GY074</strain>
    </source>
</reference>
<dbReference type="InterPro" id="IPR038282">
    <property type="entry name" value="DUF2267_sf"/>
</dbReference>
<dbReference type="Gene3D" id="1.10.490.110">
    <property type="entry name" value="Uncharacterized conserved protein DUF2267"/>
    <property type="match status" value="1"/>
</dbReference>